<dbReference type="Proteomes" id="UP000712600">
    <property type="component" value="Unassembled WGS sequence"/>
</dbReference>
<proteinExistence type="predicted"/>
<evidence type="ECO:0000313" key="3">
    <source>
        <dbReference type="Proteomes" id="UP000712600"/>
    </source>
</evidence>
<evidence type="ECO:0000256" key="1">
    <source>
        <dbReference type="SAM" id="MobiDB-lite"/>
    </source>
</evidence>
<dbReference type="AlphaFoldDB" id="A0A8S9QLQ1"/>
<dbReference type="EMBL" id="QGKX02000996">
    <property type="protein sequence ID" value="KAF3554932.1"/>
    <property type="molecule type" value="Genomic_DNA"/>
</dbReference>
<evidence type="ECO:0000313" key="2">
    <source>
        <dbReference type="EMBL" id="KAF3554932.1"/>
    </source>
</evidence>
<feature type="compositionally biased region" description="Basic and acidic residues" evidence="1">
    <location>
        <begin position="19"/>
        <end position="34"/>
    </location>
</feature>
<sequence>MRKIRRTGFASTTTPTENHFLDEPHNHRNLEPLNKRINPISPTETRQDSDRKPLLMQLDQERHIPPRLRPRPVGGSKTNHKPYRIKRKPETPPLSESLQPSRSKTREKYI</sequence>
<accession>A0A8S9QLQ1</accession>
<gene>
    <name evidence="2" type="ORF">F2Q69_00013319</name>
</gene>
<feature type="region of interest" description="Disordered" evidence="1">
    <location>
        <begin position="1"/>
        <end position="110"/>
    </location>
</feature>
<name>A0A8S9QLQ1_BRACR</name>
<feature type="compositionally biased region" description="Basic residues" evidence="1">
    <location>
        <begin position="78"/>
        <end position="87"/>
    </location>
</feature>
<organism evidence="2 3">
    <name type="scientific">Brassica cretica</name>
    <name type="common">Mustard</name>
    <dbReference type="NCBI Taxonomy" id="69181"/>
    <lineage>
        <taxon>Eukaryota</taxon>
        <taxon>Viridiplantae</taxon>
        <taxon>Streptophyta</taxon>
        <taxon>Embryophyta</taxon>
        <taxon>Tracheophyta</taxon>
        <taxon>Spermatophyta</taxon>
        <taxon>Magnoliopsida</taxon>
        <taxon>eudicotyledons</taxon>
        <taxon>Gunneridae</taxon>
        <taxon>Pentapetalae</taxon>
        <taxon>rosids</taxon>
        <taxon>malvids</taxon>
        <taxon>Brassicales</taxon>
        <taxon>Brassicaceae</taxon>
        <taxon>Brassiceae</taxon>
        <taxon>Brassica</taxon>
    </lineage>
</organism>
<protein>
    <submittedName>
        <fullName evidence="2">Uncharacterized protein</fullName>
    </submittedName>
</protein>
<comment type="caution">
    <text evidence="2">The sequence shown here is derived from an EMBL/GenBank/DDBJ whole genome shotgun (WGS) entry which is preliminary data.</text>
</comment>
<reference evidence="2" key="1">
    <citation type="submission" date="2019-12" db="EMBL/GenBank/DDBJ databases">
        <title>Genome sequencing and annotation of Brassica cretica.</title>
        <authorList>
            <person name="Studholme D.J."/>
            <person name="Sarris P."/>
        </authorList>
    </citation>
    <scope>NUCLEOTIDE SEQUENCE</scope>
    <source>
        <strain evidence="2">PFS-109/04</strain>
        <tissue evidence="2">Leaf</tissue>
    </source>
</reference>
<feature type="compositionally biased region" description="Basic and acidic residues" evidence="1">
    <location>
        <begin position="45"/>
        <end position="64"/>
    </location>
</feature>